<feature type="domain" description="PIN" evidence="1">
    <location>
        <begin position="2"/>
        <end position="59"/>
    </location>
</feature>
<organism evidence="2 3">
    <name type="scientific">Rhodopila globiformis</name>
    <name type="common">Rhodopseudomonas globiformis</name>
    <dbReference type="NCBI Taxonomy" id="1071"/>
    <lineage>
        <taxon>Bacteria</taxon>
        <taxon>Pseudomonadati</taxon>
        <taxon>Pseudomonadota</taxon>
        <taxon>Alphaproteobacteria</taxon>
        <taxon>Acetobacterales</taxon>
        <taxon>Acetobacteraceae</taxon>
        <taxon>Rhodopila</taxon>
    </lineage>
</organism>
<dbReference type="SUPFAM" id="SSF88723">
    <property type="entry name" value="PIN domain-like"/>
    <property type="match status" value="1"/>
</dbReference>
<dbReference type="AlphaFoldDB" id="A0A2S6NNX8"/>
<dbReference type="EMBL" id="NHRY01000032">
    <property type="protein sequence ID" value="PPQ39514.1"/>
    <property type="molecule type" value="Genomic_DNA"/>
</dbReference>
<comment type="caution">
    <text evidence="2">The sequence shown here is derived from an EMBL/GenBank/DDBJ whole genome shotgun (WGS) entry which is preliminary data.</text>
</comment>
<sequence length="62" mass="6836">MRIVLDTNVALSALLWRGTPYRLIETIRRQTGHRLFSSAALLAELADGLTRPVASKRLAAFG</sequence>
<protein>
    <recommendedName>
        <fullName evidence="1">PIN domain-containing protein</fullName>
    </recommendedName>
</protein>
<evidence type="ECO:0000259" key="1">
    <source>
        <dbReference type="Pfam" id="PF13470"/>
    </source>
</evidence>
<dbReference type="OrthoDB" id="8904638at2"/>
<gene>
    <name evidence="2" type="ORF">CCS01_01060</name>
</gene>
<keyword evidence="3" id="KW-1185">Reference proteome</keyword>
<name>A0A2S6NNX8_RHOGL</name>
<dbReference type="Proteomes" id="UP000239724">
    <property type="component" value="Unassembled WGS sequence"/>
</dbReference>
<dbReference type="InterPro" id="IPR002716">
    <property type="entry name" value="PIN_dom"/>
</dbReference>
<evidence type="ECO:0000313" key="2">
    <source>
        <dbReference type="EMBL" id="PPQ39514.1"/>
    </source>
</evidence>
<dbReference type="Pfam" id="PF13470">
    <property type="entry name" value="PIN_3"/>
    <property type="match status" value="1"/>
</dbReference>
<evidence type="ECO:0000313" key="3">
    <source>
        <dbReference type="Proteomes" id="UP000239724"/>
    </source>
</evidence>
<proteinExistence type="predicted"/>
<dbReference type="InterPro" id="IPR029060">
    <property type="entry name" value="PIN-like_dom_sf"/>
</dbReference>
<reference evidence="2 3" key="1">
    <citation type="journal article" date="2018" name="Arch. Microbiol.">
        <title>New insights into the metabolic potential of the phototrophic purple bacterium Rhodopila globiformis DSM 161(T) from its draft genome sequence and evidence for a vanadium-dependent nitrogenase.</title>
        <authorList>
            <person name="Imhoff J.F."/>
            <person name="Rahn T."/>
            <person name="Kunzel S."/>
            <person name="Neulinger S.C."/>
        </authorList>
    </citation>
    <scope>NUCLEOTIDE SEQUENCE [LARGE SCALE GENOMIC DNA]</scope>
    <source>
        <strain evidence="2 3">DSM 161</strain>
    </source>
</reference>
<accession>A0A2S6NNX8</accession>